<feature type="transmembrane region" description="Helical" evidence="2">
    <location>
        <begin position="43"/>
        <end position="61"/>
    </location>
</feature>
<evidence type="ECO:0000313" key="4">
    <source>
        <dbReference type="EMBL" id="KJH49021.1"/>
    </source>
</evidence>
<keyword evidence="2" id="KW-0472">Membrane</keyword>
<reference evidence="5" key="2">
    <citation type="journal article" date="2016" name="Sci. Rep.">
        <title>Dictyocaulus viviparus genome, variome and transcriptome elucidate lungworm biology and support future intervention.</title>
        <authorList>
            <person name="McNulty S.N."/>
            <person name="Strube C."/>
            <person name="Rosa B.A."/>
            <person name="Martin J.C."/>
            <person name="Tyagi R."/>
            <person name="Choi Y.J."/>
            <person name="Wang Q."/>
            <person name="Hallsworth Pepin K."/>
            <person name="Zhang X."/>
            <person name="Ozersky P."/>
            <person name="Wilson R.K."/>
            <person name="Sternberg P.W."/>
            <person name="Gasser R.B."/>
            <person name="Mitreva M."/>
        </authorList>
    </citation>
    <scope>NUCLEOTIDE SEQUENCE [LARGE SCALE GENOMIC DNA]</scope>
    <source>
        <strain evidence="5">HannoverDv2000</strain>
    </source>
</reference>
<keyword evidence="2" id="KW-1133">Transmembrane helix</keyword>
<feature type="domain" description="Major facilitator superfamily (MFS) profile" evidence="3">
    <location>
        <begin position="1"/>
        <end position="82"/>
    </location>
</feature>
<dbReference type="OrthoDB" id="5141738at2759"/>
<name>A0A0D8Y370_DICVI</name>
<dbReference type="InterPro" id="IPR011701">
    <property type="entry name" value="MFS"/>
</dbReference>
<keyword evidence="5" id="KW-1185">Reference proteome</keyword>
<accession>A0A0D8Y370</accession>
<dbReference type="GO" id="GO:0016020">
    <property type="term" value="C:membrane"/>
    <property type="evidence" value="ECO:0007669"/>
    <property type="project" value="UniProtKB-SubCell"/>
</dbReference>
<proteinExistence type="predicted"/>
<dbReference type="Proteomes" id="UP000053766">
    <property type="component" value="Unassembled WGS sequence"/>
</dbReference>
<dbReference type="EMBL" id="KN716248">
    <property type="protein sequence ID" value="KJH49021.1"/>
    <property type="molecule type" value="Genomic_DNA"/>
</dbReference>
<evidence type="ECO:0000313" key="5">
    <source>
        <dbReference type="Proteomes" id="UP000053766"/>
    </source>
</evidence>
<dbReference type="InterPro" id="IPR036259">
    <property type="entry name" value="MFS_trans_sf"/>
</dbReference>
<keyword evidence="2" id="KW-0812">Transmembrane</keyword>
<sequence>MKFQLGRYLIDPSELASSVYFLGNLIFGQAYCMAADRIGRRPVLVWSLIVSGLAGVGAAFAPNFPLMLFGRLIQGSFFSVSI</sequence>
<organism evidence="4 5">
    <name type="scientific">Dictyocaulus viviparus</name>
    <name type="common">Bovine lungworm</name>
    <dbReference type="NCBI Taxonomy" id="29172"/>
    <lineage>
        <taxon>Eukaryota</taxon>
        <taxon>Metazoa</taxon>
        <taxon>Ecdysozoa</taxon>
        <taxon>Nematoda</taxon>
        <taxon>Chromadorea</taxon>
        <taxon>Rhabditida</taxon>
        <taxon>Rhabditina</taxon>
        <taxon>Rhabditomorpha</taxon>
        <taxon>Strongyloidea</taxon>
        <taxon>Metastrongylidae</taxon>
        <taxon>Dictyocaulus</taxon>
    </lineage>
</organism>
<dbReference type="SUPFAM" id="SSF103473">
    <property type="entry name" value="MFS general substrate transporter"/>
    <property type="match status" value="1"/>
</dbReference>
<reference evidence="4 5" key="1">
    <citation type="submission" date="2013-11" db="EMBL/GenBank/DDBJ databases">
        <title>Draft genome of the bovine lungworm Dictyocaulus viviparus.</title>
        <authorList>
            <person name="Mitreva M."/>
        </authorList>
    </citation>
    <scope>NUCLEOTIDE SEQUENCE [LARGE SCALE GENOMIC DNA]</scope>
    <source>
        <strain evidence="4 5">HannoverDv2000</strain>
    </source>
</reference>
<dbReference type="InterPro" id="IPR020846">
    <property type="entry name" value="MFS_dom"/>
</dbReference>
<dbReference type="STRING" id="29172.A0A0D8Y370"/>
<dbReference type="PROSITE" id="PS50850">
    <property type="entry name" value="MFS"/>
    <property type="match status" value="1"/>
</dbReference>
<dbReference type="Pfam" id="PF07690">
    <property type="entry name" value="MFS_1"/>
    <property type="match status" value="1"/>
</dbReference>
<dbReference type="Gene3D" id="1.20.1250.20">
    <property type="entry name" value="MFS general substrate transporter like domains"/>
    <property type="match status" value="1"/>
</dbReference>
<evidence type="ECO:0000256" key="1">
    <source>
        <dbReference type="ARBA" id="ARBA00004141"/>
    </source>
</evidence>
<evidence type="ECO:0000259" key="3">
    <source>
        <dbReference type="PROSITE" id="PS50850"/>
    </source>
</evidence>
<gene>
    <name evidence="4" type="ORF">DICVIV_04859</name>
</gene>
<dbReference type="AlphaFoldDB" id="A0A0D8Y370"/>
<evidence type="ECO:0000256" key="2">
    <source>
        <dbReference type="SAM" id="Phobius"/>
    </source>
</evidence>
<comment type="subcellular location">
    <subcellularLocation>
        <location evidence="1">Membrane</location>
        <topology evidence="1">Multi-pass membrane protein</topology>
    </subcellularLocation>
</comment>
<dbReference type="GO" id="GO:0022857">
    <property type="term" value="F:transmembrane transporter activity"/>
    <property type="evidence" value="ECO:0007669"/>
    <property type="project" value="InterPro"/>
</dbReference>
<protein>
    <submittedName>
        <fullName evidence="4">Tat pathway signal sequence domain protein</fullName>
    </submittedName>
</protein>